<comment type="caution">
    <text evidence="1">The sequence shown here is derived from an EMBL/GenBank/DDBJ whole genome shotgun (WGS) entry which is preliminary data.</text>
</comment>
<sequence>MKYKERLQVAAKIIHDNDERDGQTPVDAAEFGVTAELKPHQVEGLSWLIRRYLLGVNVLLGDEMGLGKTLQAISFLSYLKFSQMSPGPFLVLCPLSVTDGWVSEMAKFTPKLEVLRYVGEREQRRNIRRTMYEHVKEQSQMSNVSPLPFDVLLTTYDVVLMDQGFLSQIPWCYTIIDEAQRLKNPSSVLYNVLREHFLMPRRLLMTGTPIQNNLSELWALMHFCMPSVFGTLNQFLSTFKDAVHSSSAPKRGKIKEQFTSLKGILSAFMLRRTKQKLVECGHLMLPPLTEITVMAPLVSLQKKVYASILRKELPKLLALSSRTANHQSLQNTLIQLRKACSHPYLFHGIEPEPYEEGEHLVQASGKLVVLDLLLKKLYNSGHRVLLFAQMTQTLDILQSLSHAMQDFLELRKYSYERLDGSIRAEERFAAIRHFSVQSAIERLYSEAGGNDAFVFMISTRAGGVGLNLVAADTVIFYEQDWNPQVDKQALQRAHRIGQMNHVLSINLVTEHTVEEVIMRRAERKLRLSHNVVGDDVVDREVKERTAVETDDLRSIIFGLHLFDPKAINNEESDDLRLSGLNSMVEKVIAMRHEQVSGKAGRKFEVNPVALLEESDLLMHESFASATSYPDLDEASYRSWVEKFKEASESSSNTIAESGRRRSPEDKQRKLEAARRKAEEKKLAKWEANGYQSLSVKTPVCSPGGDMMSDSGSVQFVYGDCTHPFRVCPSEPAVILSFVDNSGQWGRGGMFDAIAKLSSSIPDAYRRASEFEDLHLGDLHLIRINEDCDDENMDNTTTLWVALAVVQSYNPRRKVPRSDISIPDLECCLSKASFSAAQNSGIITNGHPDAQDMTVYTCKKHRGQDGVEIHGCNMSQINGSGSDGHHSASARRTPTPGKATVLAIGKAFPSQLIPQECLVEGYLRDTKCEDESIKEKLERLCKTTTVKTRYTVMSKAILDKYPELTTEGSATIKQRLEIANPAVVEMALEASLACIKEWGRPAEDITHIVYVSSSEIRLPGGDLYLSSKLGLRSDVGRVMLYFLGCYGGVTGLRVAKDIAENNPGSRVLLTTSETTILGFRPPNKSRPYDLVGAALFGDGAAAVIVGADPFLDKESSPFMELNYAVQQFLPGTQNVIDGRLSEEGINFKLGRDLPQKIEENIEEFCKKLMAKAGLQDFNDLFWAVHPGGPAILNRLESNLKLNNQKLECSRRALMDYGNVSSNTIFYVMDYMREELKRKGDEEWGLALAFGPGITFEGILLRGL</sequence>
<organism evidence="1 2">
    <name type="scientific">Citrus sinensis</name>
    <name type="common">Sweet orange</name>
    <name type="synonym">Citrus aurantium var. sinensis</name>
    <dbReference type="NCBI Taxonomy" id="2711"/>
    <lineage>
        <taxon>Eukaryota</taxon>
        <taxon>Viridiplantae</taxon>
        <taxon>Streptophyta</taxon>
        <taxon>Embryophyta</taxon>
        <taxon>Tracheophyta</taxon>
        <taxon>Spermatophyta</taxon>
        <taxon>Magnoliopsida</taxon>
        <taxon>eudicotyledons</taxon>
        <taxon>Gunneridae</taxon>
        <taxon>Pentapetalae</taxon>
        <taxon>rosids</taxon>
        <taxon>malvids</taxon>
        <taxon>Sapindales</taxon>
        <taxon>Rutaceae</taxon>
        <taxon>Aurantioideae</taxon>
        <taxon>Citrus</taxon>
    </lineage>
</organism>
<dbReference type="Proteomes" id="UP000829398">
    <property type="component" value="Chromosome 3"/>
</dbReference>
<keyword evidence="1" id="KW-0378">Hydrolase</keyword>
<keyword evidence="1" id="KW-0547">Nucleotide-binding</keyword>
<evidence type="ECO:0000313" key="1">
    <source>
        <dbReference type="EMBL" id="KAH9788531.1"/>
    </source>
</evidence>
<protein>
    <submittedName>
        <fullName evidence="1">Helicase CHR10</fullName>
    </submittedName>
</protein>
<dbReference type="EMBL" id="CM039172">
    <property type="protein sequence ID" value="KAH9788531.1"/>
    <property type="molecule type" value="Genomic_DNA"/>
</dbReference>
<keyword evidence="2" id="KW-1185">Reference proteome</keyword>
<accession>A0ACB8MSE0</accession>
<name>A0ACB8MSE0_CITSI</name>
<keyword evidence="1" id="KW-0067">ATP-binding</keyword>
<gene>
    <name evidence="1" type="ORF">KPL71_010918</name>
</gene>
<keyword evidence="1" id="KW-0347">Helicase</keyword>
<proteinExistence type="predicted"/>
<reference evidence="2" key="1">
    <citation type="journal article" date="2023" name="Hortic. Res.">
        <title>A chromosome-level phased genome enabling allele-level studies in sweet orange: a case study on citrus Huanglongbing tolerance.</title>
        <authorList>
            <person name="Wu B."/>
            <person name="Yu Q."/>
            <person name="Deng Z."/>
            <person name="Duan Y."/>
            <person name="Luo F."/>
            <person name="Gmitter F. Jr."/>
        </authorList>
    </citation>
    <scope>NUCLEOTIDE SEQUENCE [LARGE SCALE GENOMIC DNA]</scope>
    <source>
        <strain evidence="2">cv. Valencia</strain>
    </source>
</reference>
<evidence type="ECO:0000313" key="2">
    <source>
        <dbReference type="Proteomes" id="UP000829398"/>
    </source>
</evidence>